<dbReference type="Proteomes" id="UP000703269">
    <property type="component" value="Unassembled WGS sequence"/>
</dbReference>
<accession>A0A9P3LGS7</accession>
<dbReference type="OrthoDB" id="17089at2759"/>
<name>A0A9P3LGS7_9APHY</name>
<dbReference type="AlphaFoldDB" id="A0A9P3LGS7"/>
<dbReference type="PANTHER" id="PTHR28106">
    <property type="entry name" value="MITOCHONDRIAL ATPASE COMPLEX SUBUNIT ATP10"/>
    <property type="match status" value="1"/>
</dbReference>
<feature type="region of interest" description="Disordered" evidence="1">
    <location>
        <begin position="35"/>
        <end position="84"/>
    </location>
</feature>
<keyword evidence="3" id="KW-1185">Reference proteome</keyword>
<comment type="caution">
    <text evidence="2">The sequence shown here is derived from an EMBL/GenBank/DDBJ whole genome shotgun (WGS) entry which is preliminary data.</text>
</comment>
<gene>
    <name evidence="2" type="ORF">PsYK624_110170</name>
</gene>
<evidence type="ECO:0000313" key="3">
    <source>
        <dbReference type="Proteomes" id="UP000703269"/>
    </source>
</evidence>
<reference evidence="2 3" key="1">
    <citation type="submission" date="2021-08" db="EMBL/GenBank/DDBJ databases">
        <title>Draft Genome Sequence of Phanerochaete sordida strain YK-624.</title>
        <authorList>
            <person name="Mori T."/>
            <person name="Dohra H."/>
            <person name="Suzuki T."/>
            <person name="Kawagishi H."/>
            <person name="Hirai H."/>
        </authorList>
    </citation>
    <scope>NUCLEOTIDE SEQUENCE [LARGE SCALE GENOMIC DNA]</scope>
    <source>
        <strain evidence="2 3">YK-624</strain>
    </source>
</reference>
<evidence type="ECO:0000256" key="1">
    <source>
        <dbReference type="SAM" id="MobiDB-lite"/>
    </source>
</evidence>
<dbReference type="InterPro" id="IPR007849">
    <property type="entry name" value="ATP10"/>
</dbReference>
<sequence>MRAAASWSASLLRQRAAPARTFKAAHALKYTPAAARSLSSTSVRQDSEPAPAAALKGKEKESAQANSSKSAADAGLPFLPRPLGVRERPTTVHATWREEMMDQDVRQARKEALIKEATKGYFADLAATKRHGGKTWIAPPVLIREEKSLYFPDVAGTPLSGGGKVHTTDLLLGKVSVITVLSSKISELQAKMFTEPTQSQFRDNGHYQLIQLNLQENLLKSMLVSLFASTIKKAIPQDQWSRYLITSQSMDYIREDMGLHNRHIVYVYLVDTACRIRWAACGDPQPGEIESLRSCTGALLKRLEK</sequence>
<dbReference type="PANTHER" id="PTHR28106:SF1">
    <property type="entry name" value="MITOCHONDRIAL ATPASE COMPLEX SUBUNIT ATP10"/>
    <property type="match status" value="1"/>
</dbReference>
<organism evidence="2 3">
    <name type="scientific">Phanerochaete sordida</name>
    <dbReference type="NCBI Taxonomy" id="48140"/>
    <lineage>
        <taxon>Eukaryota</taxon>
        <taxon>Fungi</taxon>
        <taxon>Dikarya</taxon>
        <taxon>Basidiomycota</taxon>
        <taxon>Agaricomycotina</taxon>
        <taxon>Agaricomycetes</taxon>
        <taxon>Polyporales</taxon>
        <taxon>Phanerochaetaceae</taxon>
        <taxon>Phanerochaete</taxon>
    </lineage>
</organism>
<evidence type="ECO:0000313" key="2">
    <source>
        <dbReference type="EMBL" id="GJE94841.1"/>
    </source>
</evidence>
<dbReference type="EMBL" id="BPQB01000043">
    <property type="protein sequence ID" value="GJE94841.1"/>
    <property type="molecule type" value="Genomic_DNA"/>
</dbReference>
<protein>
    <submittedName>
        <fullName evidence="2">ATPase assembly factor ATP10</fullName>
    </submittedName>
</protein>
<proteinExistence type="predicted"/>
<dbReference type="Pfam" id="PF05176">
    <property type="entry name" value="ATP-synt_10"/>
    <property type="match status" value="1"/>
</dbReference>
<dbReference type="GO" id="GO:0005743">
    <property type="term" value="C:mitochondrial inner membrane"/>
    <property type="evidence" value="ECO:0007669"/>
    <property type="project" value="TreeGrafter"/>
</dbReference>
<dbReference type="GO" id="GO:0033615">
    <property type="term" value="P:mitochondrial proton-transporting ATP synthase complex assembly"/>
    <property type="evidence" value="ECO:0007669"/>
    <property type="project" value="TreeGrafter"/>
</dbReference>